<reference evidence="2" key="1">
    <citation type="submission" date="2022-10" db="EMBL/GenBank/DDBJ databases">
        <title>Whole genome sequencing of three plant growth promoting bacteria isolated from Vachellia tortilis subsp. raddiana in Morocco.</title>
        <authorList>
            <person name="Hnini M."/>
            <person name="Zouagui R."/>
            <person name="Zouagui H."/>
            <person name="Chemao Elfihri M.-W."/>
            <person name="Ibrahimi A."/>
            <person name="Sbabou L."/>
            <person name="Aurag J."/>
        </authorList>
    </citation>
    <scope>NUCLEOTIDE SEQUENCE</scope>
    <source>
        <strain evidence="2">LMR678</strain>
    </source>
</reference>
<feature type="domain" description="Stress-response A/B barrel" evidence="1">
    <location>
        <begin position="2"/>
        <end position="101"/>
    </location>
</feature>
<comment type="caution">
    <text evidence="2">The sequence shown here is derived from an EMBL/GenBank/DDBJ whole genome shotgun (WGS) entry which is preliminary data.</text>
</comment>
<sequence>MIRHCVVIRFRPAVTNAEKTALFDEIAALKDRLPGLLAVHIGANVSPELGMDKGYGEGFIVDFGDAAARDTYLDDPEHRKTGGKIVAAAEGGVQGVFVYDLEIPD</sequence>
<dbReference type="SMART" id="SM00886">
    <property type="entry name" value="Dabb"/>
    <property type="match status" value="1"/>
</dbReference>
<dbReference type="Proteomes" id="UP001079430">
    <property type="component" value="Unassembled WGS sequence"/>
</dbReference>
<keyword evidence="3" id="KW-1185">Reference proteome</keyword>
<dbReference type="EMBL" id="JAPVOI010000004">
    <property type="protein sequence ID" value="MCZ4091013.1"/>
    <property type="molecule type" value="Genomic_DNA"/>
</dbReference>
<evidence type="ECO:0000313" key="3">
    <source>
        <dbReference type="Proteomes" id="UP001079430"/>
    </source>
</evidence>
<proteinExistence type="predicted"/>
<dbReference type="PROSITE" id="PS51502">
    <property type="entry name" value="S_R_A_B_BARREL"/>
    <property type="match status" value="1"/>
</dbReference>
<evidence type="ECO:0000259" key="1">
    <source>
        <dbReference type="PROSITE" id="PS51502"/>
    </source>
</evidence>
<dbReference type="Gene3D" id="3.30.70.100">
    <property type="match status" value="1"/>
</dbReference>
<dbReference type="Pfam" id="PF07876">
    <property type="entry name" value="Dabb"/>
    <property type="match status" value="1"/>
</dbReference>
<dbReference type="RefSeq" id="WP_269280215.1">
    <property type="nucleotide sequence ID" value="NZ_JAPVOI010000004.1"/>
</dbReference>
<gene>
    <name evidence="2" type="ORF">O3W52_13355</name>
</gene>
<organism evidence="2 3">
    <name type="scientific">Sinorhizobium psoraleae</name>
    <dbReference type="NCBI Taxonomy" id="520838"/>
    <lineage>
        <taxon>Bacteria</taxon>
        <taxon>Pseudomonadati</taxon>
        <taxon>Pseudomonadota</taxon>
        <taxon>Alphaproteobacteria</taxon>
        <taxon>Hyphomicrobiales</taxon>
        <taxon>Rhizobiaceae</taxon>
        <taxon>Sinorhizobium/Ensifer group</taxon>
        <taxon>Sinorhizobium</taxon>
    </lineage>
</organism>
<protein>
    <submittedName>
        <fullName evidence="2">Dabb family protein</fullName>
    </submittedName>
</protein>
<dbReference type="SUPFAM" id="SSF54909">
    <property type="entry name" value="Dimeric alpha+beta barrel"/>
    <property type="match status" value="1"/>
</dbReference>
<name>A0ABT4KG99_9HYPH</name>
<dbReference type="InterPro" id="IPR011008">
    <property type="entry name" value="Dimeric_a/b-barrel"/>
</dbReference>
<dbReference type="InterPro" id="IPR013097">
    <property type="entry name" value="Dabb"/>
</dbReference>
<evidence type="ECO:0000313" key="2">
    <source>
        <dbReference type="EMBL" id="MCZ4091013.1"/>
    </source>
</evidence>
<accession>A0ABT4KG99</accession>